<gene>
    <name evidence="1" type="ORF">PMF13cell1_05607</name>
</gene>
<sequence length="69" mass="7845">MEFIAINLDDFHKNQQDAGTIASMIFIEAQNITKAKSFLEHNFPGSPWAVVCKQVFDANIVTRQVYLDN</sequence>
<accession>A0A4P6M457</accession>
<dbReference type="KEGG" id="bpro:PMF13cell1_05607"/>
<proteinExistence type="predicted"/>
<dbReference type="AlphaFoldDB" id="A0A4P6M457"/>
<dbReference type="Proteomes" id="UP000289794">
    <property type="component" value="Chromosome"/>
</dbReference>
<reference evidence="1 2" key="1">
    <citation type="submission" date="2019-01" db="EMBL/GenBank/DDBJ databases">
        <title>PMF-metabolizing Aryl O-demethylase.</title>
        <authorList>
            <person name="Kim M."/>
        </authorList>
    </citation>
    <scope>NUCLEOTIDE SEQUENCE [LARGE SCALE GENOMIC DNA]</scope>
    <source>
        <strain evidence="1 2">PMF1</strain>
    </source>
</reference>
<protein>
    <submittedName>
        <fullName evidence="1">Uncharacterized protein</fullName>
    </submittedName>
</protein>
<evidence type="ECO:0000313" key="1">
    <source>
        <dbReference type="EMBL" id="QBF00012.1"/>
    </source>
</evidence>
<organism evidence="1 2">
    <name type="scientific">Blautia producta</name>
    <dbReference type="NCBI Taxonomy" id="33035"/>
    <lineage>
        <taxon>Bacteria</taxon>
        <taxon>Bacillati</taxon>
        <taxon>Bacillota</taxon>
        <taxon>Clostridia</taxon>
        <taxon>Lachnospirales</taxon>
        <taxon>Lachnospiraceae</taxon>
        <taxon>Blautia</taxon>
    </lineage>
</organism>
<dbReference type="RefSeq" id="WP_165392593.1">
    <property type="nucleotide sequence ID" value="NZ_CP035945.1"/>
</dbReference>
<name>A0A4P6M457_9FIRM</name>
<evidence type="ECO:0000313" key="2">
    <source>
        <dbReference type="Proteomes" id="UP000289794"/>
    </source>
</evidence>
<dbReference type="EMBL" id="CP035945">
    <property type="protein sequence ID" value="QBF00012.1"/>
    <property type="molecule type" value="Genomic_DNA"/>
</dbReference>